<evidence type="ECO:0000256" key="1">
    <source>
        <dbReference type="ARBA" id="ARBA00001941"/>
    </source>
</evidence>
<dbReference type="SUPFAM" id="SSF55031">
    <property type="entry name" value="Bacterial exopeptidase dimerisation domain"/>
    <property type="match status" value="1"/>
</dbReference>
<dbReference type="STRING" id="573063.Metin_0092"/>
<keyword evidence="6" id="KW-0862">Zinc</keyword>
<keyword evidence="5" id="KW-0378">Hydrolase</keyword>
<reference evidence="9" key="1">
    <citation type="submission" date="2010-04" db="EMBL/GenBank/DDBJ databases">
        <title>Complete sequence of Methanocaldococcus infernus ME.</title>
        <authorList>
            <consortium name="US DOE Joint Genome Institute"/>
            <person name="Lucas S."/>
            <person name="Copeland A."/>
            <person name="Lapidus A."/>
            <person name="Cheng J.-F."/>
            <person name="Bruce D."/>
            <person name="Goodwin L."/>
            <person name="Pitluck S."/>
            <person name="Munk A.C."/>
            <person name="Detter J.C."/>
            <person name="Han C."/>
            <person name="Tapia R."/>
            <person name="Land M."/>
            <person name="Hauser L."/>
            <person name="Kyrpides N."/>
            <person name="Mikhailova N."/>
            <person name="Sieprawska-Lupa M."/>
            <person name="Whitman W.B."/>
            <person name="Woyke T."/>
        </authorList>
    </citation>
    <scope>NUCLEOTIDE SEQUENCE [LARGE SCALE GENOMIC DNA]</scope>
    <source>
        <strain evidence="9">ME</strain>
    </source>
</reference>
<dbReference type="eggNOG" id="arCOG01107">
    <property type="taxonomic scope" value="Archaea"/>
</dbReference>
<evidence type="ECO:0000313" key="9">
    <source>
        <dbReference type="EMBL" id="ADG12764.1"/>
    </source>
</evidence>
<dbReference type="InterPro" id="IPR002933">
    <property type="entry name" value="Peptidase_M20"/>
</dbReference>
<dbReference type="PANTHER" id="PTHR43808">
    <property type="entry name" value="ACETYLORNITHINE DEACETYLASE"/>
    <property type="match status" value="1"/>
</dbReference>
<evidence type="ECO:0000256" key="6">
    <source>
        <dbReference type="ARBA" id="ARBA00022833"/>
    </source>
</evidence>
<feature type="domain" description="Peptidase M20 dimerisation" evidence="8">
    <location>
        <begin position="189"/>
        <end position="295"/>
    </location>
</feature>
<evidence type="ECO:0000259" key="8">
    <source>
        <dbReference type="Pfam" id="PF07687"/>
    </source>
</evidence>
<dbReference type="PANTHER" id="PTHR43808:SF32">
    <property type="entry name" value="ARGE_DAPE-RELATED DEACYLASE"/>
    <property type="match status" value="1"/>
</dbReference>
<evidence type="ECO:0000256" key="4">
    <source>
        <dbReference type="ARBA" id="ARBA00022723"/>
    </source>
</evidence>
<dbReference type="InterPro" id="IPR050072">
    <property type="entry name" value="Peptidase_M20A"/>
</dbReference>
<dbReference type="GO" id="GO:0016787">
    <property type="term" value="F:hydrolase activity"/>
    <property type="evidence" value="ECO:0007669"/>
    <property type="project" value="UniProtKB-KW"/>
</dbReference>
<dbReference type="HOGENOM" id="CLU_021802_2_2_2"/>
<keyword evidence="7" id="KW-0170">Cobalt</keyword>
<dbReference type="Proteomes" id="UP000002061">
    <property type="component" value="Chromosome"/>
</dbReference>
<dbReference type="InterPro" id="IPR036264">
    <property type="entry name" value="Bact_exopeptidase_dim_dom"/>
</dbReference>
<evidence type="ECO:0000313" key="10">
    <source>
        <dbReference type="Proteomes" id="UP000002061"/>
    </source>
</evidence>
<dbReference type="NCBIfam" id="TIGR01910">
    <property type="entry name" value="DapE-ArgE"/>
    <property type="match status" value="1"/>
</dbReference>
<evidence type="ECO:0000256" key="5">
    <source>
        <dbReference type="ARBA" id="ARBA00022801"/>
    </source>
</evidence>
<comment type="cofactor">
    <cofactor evidence="2">
        <name>Zn(2+)</name>
        <dbReference type="ChEBI" id="CHEBI:29105"/>
    </cofactor>
</comment>
<dbReference type="Pfam" id="PF01546">
    <property type="entry name" value="Peptidase_M20"/>
    <property type="match status" value="1"/>
</dbReference>
<evidence type="ECO:0000256" key="3">
    <source>
        <dbReference type="ARBA" id="ARBA00006247"/>
    </source>
</evidence>
<evidence type="ECO:0000256" key="2">
    <source>
        <dbReference type="ARBA" id="ARBA00001947"/>
    </source>
</evidence>
<sequence>MDVIELASDLIKIRSVNPYFGGEGEKEKGEYVKRKLIEIVKKHNFKDYELKEYNTIDKFGILRPNIVFKADFGREKTLHIIAHLDTVPEGDLSLWETNPYEPVIKDGKIYGRGAEDNHKAIVSSLLLLDKLLEDKESKYNLSLIYVSDEEAGSKYGLKYLLNFEKEIFDKNDLIIVPDFSSEDGSYIEIGEKGILWIKFIFEGKQCHGSVPEEGFNSNVVAFDFSNKLYKELYSKFNKVNNIFLPEYSTFEPTIVKNKVTNPNTIPGKTEVVFDCRILPDYSIEEIISEIDNFIKGYNFKPIHSSGEGRVRREILKLEKPNFTKEDSLVVRELKRAIKEVLNVEPKVCGMGGGTVAAFLRERGYDVAVWGIGEGTAHQPNEHIKIGSLEKMAEVFYKMLR</sequence>
<dbReference type="GO" id="GO:0046872">
    <property type="term" value="F:metal ion binding"/>
    <property type="evidence" value="ECO:0007669"/>
    <property type="project" value="UniProtKB-KW"/>
</dbReference>
<dbReference type="KEGG" id="mif:Metin_0092"/>
<proteinExistence type="inferred from homology"/>
<gene>
    <name evidence="9" type="ordered locus">Metin_0092</name>
</gene>
<dbReference type="Gene3D" id="3.40.630.10">
    <property type="entry name" value="Zn peptidases"/>
    <property type="match status" value="2"/>
</dbReference>
<evidence type="ECO:0000256" key="7">
    <source>
        <dbReference type="ARBA" id="ARBA00023285"/>
    </source>
</evidence>
<comment type="cofactor">
    <cofactor evidence="1">
        <name>Co(2+)</name>
        <dbReference type="ChEBI" id="CHEBI:48828"/>
    </cofactor>
</comment>
<dbReference type="GeneID" id="9131091"/>
<name>D5VQB1_METIM</name>
<accession>D5VQB1</accession>
<organism evidence="9 10">
    <name type="scientific">Methanocaldococcus infernus (strain DSM 11812 / JCM 15783 / ME)</name>
    <dbReference type="NCBI Taxonomy" id="573063"/>
    <lineage>
        <taxon>Archaea</taxon>
        <taxon>Methanobacteriati</taxon>
        <taxon>Methanobacteriota</taxon>
        <taxon>Methanomada group</taxon>
        <taxon>Methanococci</taxon>
        <taxon>Methanococcales</taxon>
        <taxon>Methanocaldococcaceae</taxon>
        <taxon>Methanocaldococcus</taxon>
    </lineage>
</organism>
<dbReference type="InterPro" id="IPR011650">
    <property type="entry name" value="Peptidase_M20_dimer"/>
</dbReference>
<keyword evidence="4" id="KW-0479">Metal-binding</keyword>
<dbReference type="AlphaFoldDB" id="D5VQB1"/>
<dbReference type="RefSeq" id="WP_013099510.1">
    <property type="nucleotide sequence ID" value="NC_014122.1"/>
</dbReference>
<dbReference type="Pfam" id="PF07687">
    <property type="entry name" value="M20_dimer"/>
    <property type="match status" value="1"/>
</dbReference>
<protein>
    <submittedName>
        <fullName evidence="9">Acetylornithine deacetylase or succinyl-diaminopimelate desuccinylase</fullName>
    </submittedName>
</protein>
<keyword evidence="10" id="KW-1185">Reference proteome</keyword>
<comment type="similarity">
    <text evidence="3">Belongs to the peptidase M20A family.</text>
</comment>
<dbReference type="EMBL" id="CP002009">
    <property type="protein sequence ID" value="ADG12764.1"/>
    <property type="molecule type" value="Genomic_DNA"/>
</dbReference>
<dbReference type="InterPro" id="IPR010182">
    <property type="entry name" value="ArgE/DapE"/>
</dbReference>
<dbReference type="SUPFAM" id="SSF53187">
    <property type="entry name" value="Zn-dependent exopeptidases"/>
    <property type="match status" value="1"/>
</dbReference>
<dbReference type="Gene3D" id="3.30.70.360">
    <property type="match status" value="1"/>
</dbReference>
<dbReference type="NCBIfam" id="NF010589">
    <property type="entry name" value="PRK13983.1"/>
    <property type="match status" value="1"/>
</dbReference>